<dbReference type="AlphaFoldDB" id="A0AAD6R9P9"/>
<organism evidence="1 2">
    <name type="scientific">Populus alba x Populus x berolinensis</name>
    <dbReference type="NCBI Taxonomy" id="444605"/>
    <lineage>
        <taxon>Eukaryota</taxon>
        <taxon>Viridiplantae</taxon>
        <taxon>Streptophyta</taxon>
        <taxon>Embryophyta</taxon>
        <taxon>Tracheophyta</taxon>
        <taxon>Spermatophyta</taxon>
        <taxon>Magnoliopsida</taxon>
        <taxon>eudicotyledons</taxon>
        <taxon>Gunneridae</taxon>
        <taxon>Pentapetalae</taxon>
        <taxon>rosids</taxon>
        <taxon>fabids</taxon>
        <taxon>Malpighiales</taxon>
        <taxon>Salicaceae</taxon>
        <taxon>Saliceae</taxon>
        <taxon>Populus</taxon>
    </lineage>
</organism>
<accession>A0AAD6R9P9</accession>
<protein>
    <submittedName>
        <fullName evidence="1">Uncharacterized protein</fullName>
    </submittedName>
</protein>
<evidence type="ECO:0000313" key="1">
    <source>
        <dbReference type="EMBL" id="KAJ7004287.1"/>
    </source>
</evidence>
<sequence length="137" mass="15728">MEELGVPSMRSDKLCPLPYYDAIKRCRSNFTCSDTHHILTWPLLPLAPVFDKDNTVLNSTEIKPKLGSTHVENEWTGKNEPTTTISVPDHLQWVLRPKLFFSSSSSSSLIYLQPDFQASKRAVFCQIHQVSSFMKWR</sequence>
<gene>
    <name evidence="1" type="ORF">NC653_009225</name>
</gene>
<reference evidence="1" key="1">
    <citation type="journal article" date="2023" name="Mol. Ecol. Resour.">
        <title>Chromosome-level genome assembly of a triploid poplar Populus alba 'Berolinensis'.</title>
        <authorList>
            <person name="Chen S."/>
            <person name="Yu Y."/>
            <person name="Wang X."/>
            <person name="Wang S."/>
            <person name="Zhang T."/>
            <person name="Zhou Y."/>
            <person name="He R."/>
            <person name="Meng N."/>
            <person name="Wang Y."/>
            <person name="Liu W."/>
            <person name="Liu Z."/>
            <person name="Liu J."/>
            <person name="Guo Q."/>
            <person name="Huang H."/>
            <person name="Sederoff R.R."/>
            <person name="Wang G."/>
            <person name="Qu G."/>
            <person name="Chen S."/>
        </authorList>
    </citation>
    <scope>NUCLEOTIDE SEQUENCE</scope>
    <source>
        <strain evidence="1">SC-2020</strain>
    </source>
</reference>
<name>A0AAD6R9P9_9ROSI</name>
<keyword evidence="2" id="KW-1185">Reference proteome</keyword>
<dbReference type="Proteomes" id="UP001164929">
    <property type="component" value="Chromosome 3"/>
</dbReference>
<evidence type="ECO:0000313" key="2">
    <source>
        <dbReference type="Proteomes" id="UP001164929"/>
    </source>
</evidence>
<proteinExistence type="predicted"/>
<comment type="caution">
    <text evidence="1">The sequence shown here is derived from an EMBL/GenBank/DDBJ whole genome shotgun (WGS) entry which is preliminary data.</text>
</comment>
<dbReference type="EMBL" id="JAQIZT010000003">
    <property type="protein sequence ID" value="KAJ7004287.1"/>
    <property type="molecule type" value="Genomic_DNA"/>
</dbReference>